<dbReference type="Proteomes" id="UP000837932">
    <property type="component" value="Unassembled WGS sequence"/>
</dbReference>
<reference evidence="1" key="1">
    <citation type="submission" date="2021-12" db="EMBL/GenBank/DDBJ databases">
        <authorList>
            <person name="Rodrigo-Torres L."/>
            <person name="Arahal R. D."/>
            <person name="Lucena T."/>
        </authorList>
    </citation>
    <scope>NUCLEOTIDE SEQUENCE</scope>
    <source>
        <strain evidence="1">CECT 8858</strain>
    </source>
</reference>
<evidence type="ECO:0000313" key="2">
    <source>
        <dbReference type="Proteomes" id="UP000837932"/>
    </source>
</evidence>
<proteinExistence type="predicted"/>
<accession>A0ABM9AW01</accession>
<name>A0ABM9AW01_9BACT</name>
<protein>
    <submittedName>
        <fullName evidence="1">Uncharacterized protein</fullName>
    </submittedName>
</protein>
<keyword evidence="2" id="KW-1185">Reference proteome</keyword>
<organism evidence="1 2">
    <name type="scientific">Emticicia aquatica</name>
    <dbReference type="NCBI Taxonomy" id="1681835"/>
    <lineage>
        <taxon>Bacteria</taxon>
        <taxon>Pseudomonadati</taxon>
        <taxon>Bacteroidota</taxon>
        <taxon>Cytophagia</taxon>
        <taxon>Cytophagales</taxon>
        <taxon>Leadbetterellaceae</taxon>
        <taxon>Emticicia</taxon>
    </lineage>
</organism>
<gene>
    <name evidence="1" type="ORF">EMA8858_03879</name>
</gene>
<evidence type="ECO:0000313" key="1">
    <source>
        <dbReference type="EMBL" id="CAH0997745.1"/>
    </source>
</evidence>
<sequence length="49" mass="5853">MGALCYFIIDYKLVSFVYLFSQKNIIFFRTYITKIIICFFGDNTNKPKN</sequence>
<comment type="caution">
    <text evidence="1">The sequence shown here is derived from an EMBL/GenBank/DDBJ whole genome shotgun (WGS) entry which is preliminary data.</text>
</comment>
<dbReference type="EMBL" id="CAKLPY010000005">
    <property type="protein sequence ID" value="CAH0997745.1"/>
    <property type="molecule type" value="Genomic_DNA"/>
</dbReference>